<feature type="domain" description="UvrD-like helicase C-terminal" evidence="3">
    <location>
        <begin position="665"/>
        <end position="712"/>
    </location>
</feature>
<keyword evidence="1" id="KW-0547">Nucleotide-binding</keyword>
<dbReference type="Pfam" id="PF13604">
    <property type="entry name" value="AAA_30"/>
    <property type="match status" value="1"/>
</dbReference>
<dbReference type="InterPro" id="IPR050534">
    <property type="entry name" value="Coronavir_polyprotein_1ab"/>
</dbReference>
<dbReference type="GO" id="GO:0008854">
    <property type="term" value="F:exodeoxyribonuclease V activity"/>
    <property type="evidence" value="ECO:0007669"/>
    <property type="project" value="UniProtKB-EC"/>
</dbReference>
<dbReference type="AlphaFoldDB" id="A4A3A3"/>
<dbReference type="STRING" id="314285.KT71_15941"/>
<evidence type="ECO:0000256" key="1">
    <source>
        <dbReference type="ARBA" id="ARBA00022741"/>
    </source>
</evidence>
<name>A4A3A3_9GAMM</name>
<dbReference type="OrthoDB" id="9803432at2"/>
<sequence length="742" mass="81093">MTFADEHNVSAQFGGEVTLEVEVLRRRSKGDNGGGIFWGECIYGRKYAVALNFKQLPNYEHLHPGQIWFVSGPVKSVLVKKGGYTRRENWLSAEEAYALKPSQPNLARWISGSPACKGIGSKKVWMLTKEFGDSLIEIIRARDVAALSRVLTPEASETLCDALLAESKIATISWLDSVGLKPNVATKILNFYGDQAEKKITGNPYRMLSFESQWNRVDHFARERVGVKINDTRRLCAAVEEALYRILKTGSTCASRTQVKRKLVDSILGDSKLSESALTIAAESGNVVEHDQMLATTGSWLIERSVAQYIELLAGAKMEASQLQLSNKHPSIDATIAKFEVEEGYELTAEQKDAVRMAATNKLCLIIGGAGTGKTTVLKCLYQVINASEPFAQIYQMALAGKAALRMTDATARPASTICAFTKNNDQDNIPPGSWIVIDESSMVDVLSFANILSRLPSGCRIVLVGDPYQLPPVGPGKVLNALVDLPSLGRVELKVVKRQSGKTGIPLVAGNVREGKWPEIGVSEVGDLSAEEGVFFINSGSPLDTVVDLYGRLLGLGSVQIIAPLVKACDELNVRCQEKYNSSSEIASWHSDVNLSDKIAFGRYRVGDPVIFKINDYDRDLRNGSMGLVSAVHEAREAQDTLCTISFEGNSIEANQSDLQNVSLAYAITVHKSQGSQWDRVLMPVMADARNVERSMLYTAITRSVKQIVLVGCQEAVRNAVKRVAVDDRAVNLGKLLAARF</sequence>
<dbReference type="EMBL" id="AAOA02000001">
    <property type="protein sequence ID" value="EAQ99176.1"/>
    <property type="molecule type" value="Genomic_DNA"/>
</dbReference>
<organism evidence="5 6">
    <name type="scientific">Congregibacter litoralis KT71</name>
    <dbReference type="NCBI Taxonomy" id="314285"/>
    <lineage>
        <taxon>Bacteria</taxon>
        <taxon>Pseudomonadati</taxon>
        <taxon>Pseudomonadota</taxon>
        <taxon>Gammaproteobacteria</taxon>
        <taxon>Cellvibrionales</taxon>
        <taxon>Halieaceae</taxon>
        <taxon>Congregibacter</taxon>
    </lineage>
</organism>
<dbReference type="eggNOG" id="COG0507">
    <property type="taxonomic scope" value="Bacteria"/>
</dbReference>
<dbReference type="Pfam" id="PF13538">
    <property type="entry name" value="UvrD_C_2"/>
    <property type="match status" value="1"/>
</dbReference>
<dbReference type="Gene3D" id="1.10.10.2220">
    <property type="match status" value="1"/>
</dbReference>
<keyword evidence="6" id="KW-1185">Reference proteome</keyword>
<proteinExistence type="predicted"/>
<keyword evidence="5" id="KW-0378">Hydrolase</keyword>
<evidence type="ECO:0000313" key="6">
    <source>
        <dbReference type="Proteomes" id="UP000019205"/>
    </source>
</evidence>
<dbReference type="EC" id="3.1.11.5" evidence="5"/>
<dbReference type="InterPro" id="IPR027417">
    <property type="entry name" value="P-loop_NTPase"/>
</dbReference>
<keyword evidence="5" id="KW-0347">Helicase</keyword>
<evidence type="ECO:0000313" key="5">
    <source>
        <dbReference type="EMBL" id="EAQ99176.1"/>
    </source>
</evidence>
<dbReference type="Pfam" id="PF14490">
    <property type="entry name" value="HHH_RecD2"/>
    <property type="match status" value="1"/>
</dbReference>
<dbReference type="CDD" id="cd17933">
    <property type="entry name" value="DEXSc_RecD-like"/>
    <property type="match status" value="1"/>
</dbReference>
<gene>
    <name evidence="5" type="ORF">KT71_15941</name>
</gene>
<keyword evidence="5" id="KW-0269">Exonuclease</keyword>
<dbReference type="InterPro" id="IPR027785">
    <property type="entry name" value="UvrD-like_helicase_C"/>
</dbReference>
<dbReference type="Gene3D" id="2.30.30.940">
    <property type="match status" value="1"/>
</dbReference>
<reference evidence="5 6" key="1">
    <citation type="journal article" date="2007" name="Proc. Natl. Acad. Sci. U.S.A.">
        <title>Characterization of a marine gammaproteobacterium capable of aerobic anoxygenic photosynthesis.</title>
        <authorList>
            <person name="Fuchs B.M."/>
            <person name="Spring S."/>
            <person name="Teeling H."/>
            <person name="Quast C."/>
            <person name="Wulf J."/>
            <person name="Schattenhofer M."/>
            <person name="Yan S."/>
            <person name="Ferriera S."/>
            <person name="Johnson J."/>
            <person name="Glockner F.O."/>
            <person name="Amann R."/>
        </authorList>
    </citation>
    <scope>NUCLEOTIDE SEQUENCE [LARGE SCALE GENOMIC DNA]</scope>
    <source>
        <strain evidence="5">KT71</strain>
    </source>
</reference>
<keyword evidence="2" id="KW-0067">ATP-binding</keyword>
<dbReference type="Proteomes" id="UP000019205">
    <property type="component" value="Chromosome"/>
</dbReference>
<protein>
    <submittedName>
        <fullName evidence="5">ATP-dependent exoDNAse (Exonuclease V), alpha subunit-helicase superfamily I member</fullName>
        <ecNumber evidence="5">3.1.11.5</ecNumber>
    </submittedName>
</protein>
<keyword evidence="5" id="KW-0540">Nuclease</keyword>
<dbReference type="PANTHER" id="PTHR43788">
    <property type="entry name" value="DNA2/NAM7 HELICASE FAMILY MEMBER"/>
    <property type="match status" value="1"/>
</dbReference>
<reference evidence="5 6" key="2">
    <citation type="journal article" date="2009" name="PLoS ONE">
        <title>The photosynthetic apparatus and its regulation in the aerobic gammaproteobacterium Congregibacter litoralis gen. nov., sp. nov.</title>
        <authorList>
            <person name="Spring S."/>
            <person name="Lunsdorf H."/>
            <person name="Fuchs B.M."/>
            <person name="Tindall B.J."/>
        </authorList>
    </citation>
    <scope>NUCLEOTIDE SEQUENCE [LARGE SCALE GENOMIC DNA]</scope>
    <source>
        <strain evidence="5">KT71</strain>
    </source>
</reference>
<comment type="caution">
    <text evidence="5">The sequence shown here is derived from an EMBL/GenBank/DDBJ whole genome shotgun (WGS) entry which is preliminary data.</text>
</comment>
<dbReference type="GO" id="GO:0003678">
    <property type="term" value="F:DNA helicase activity"/>
    <property type="evidence" value="ECO:0007669"/>
    <property type="project" value="UniProtKB-ARBA"/>
</dbReference>
<dbReference type="RefSeq" id="WP_008295623.1">
    <property type="nucleotide sequence ID" value="NZ_CM002299.1"/>
</dbReference>
<dbReference type="HOGENOM" id="CLU_007524_0_4_6"/>
<dbReference type="SUPFAM" id="SSF52540">
    <property type="entry name" value="P-loop containing nucleoside triphosphate hydrolases"/>
    <property type="match status" value="2"/>
</dbReference>
<evidence type="ECO:0000256" key="2">
    <source>
        <dbReference type="ARBA" id="ARBA00022840"/>
    </source>
</evidence>
<dbReference type="CDD" id="cd18809">
    <property type="entry name" value="SF1_C_RecD"/>
    <property type="match status" value="1"/>
</dbReference>
<feature type="domain" description="ATP-dependent RecD2 DNA helicase-like helix-hairpin-helix" evidence="4">
    <location>
        <begin position="171"/>
        <end position="253"/>
    </location>
</feature>
<accession>A4A3A3</accession>
<evidence type="ECO:0000259" key="4">
    <source>
        <dbReference type="Pfam" id="PF14490"/>
    </source>
</evidence>
<evidence type="ECO:0000259" key="3">
    <source>
        <dbReference type="Pfam" id="PF13538"/>
    </source>
</evidence>
<dbReference type="InterPro" id="IPR029493">
    <property type="entry name" value="RecD2-like_HHH"/>
</dbReference>
<dbReference type="Gene3D" id="3.40.50.300">
    <property type="entry name" value="P-loop containing nucleotide triphosphate hydrolases"/>
    <property type="match status" value="2"/>
</dbReference>
<dbReference type="PANTHER" id="PTHR43788:SF6">
    <property type="entry name" value="DNA HELICASE B"/>
    <property type="match status" value="1"/>
</dbReference>
<dbReference type="GO" id="GO:0005524">
    <property type="term" value="F:ATP binding"/>
    <property type="evidence" value="ECO:0007669"/>
    <property type="project" value="UniProtKB-KW"/>
</dbReference>